<proteinExistence type="predicted"/>
<feature type="compositionally biased region" description="Low complexity" evidence="1">
    <location>
        <begin position="276"/>
        <end position="287"/>
    </location>
</feature>
<name>A0A6A5WV89_9PLEO</name>
<evidence type="ECO:0000256" key="1">
    <source>
        <dbReference type="SAM" id="MobiDB-lite"/>
    </source>
</evidence>
<gene>
    <name evidence="2" type="ORF">P154DRAFT_21442</name>
</gene>
<sequence length="313" mass="34375">MRWHTHNDTTYCSIVCTLEMHTSLWLFMIGLEAVPMVVSMNNSRVDWVNVDQTPIFQDLNSCAQSCVRDVNQKIFVDGVHCQSTGCVCSESTHGQNFLDGLANVTACAKQECGSDEAAEQASVAFQDLCLVASANSTRPETTTAGKNITRVTADGYDALTECAKFALNGCLDEDGNRTETKCNPINKPEHWEEYRGLAAQRQCTTPECLCKTPDFNATFATLYEAGARYCGMVLSTQALPIPEYDAMQDVLAMYCASVGYPPKSWWLRLVGSPRGSNESNETENNSTQPAPVPDTKEAEGKLGPIRFRCQSLT</sequence>
<evidence type="ECO:0000313" key="3">
    <source>
        <dbReference type="Proteomes" id="UP000799779"/>
    </source>
</evidence>
<organism evidence="2 3">
    <name type="scientific">Amniculicola lignicola CBS 123094</name>
    <dbReference type="NCBI Taxonomy" id="1392246"/>
    <lineage>
        <taxon>Eukaryota</taxon>
        <taxon>Fungi</taxon>
        <taxon>Dikarya</taxon>
        <taxon>Ascomycota</taxon>
        <taxon>Pezizomycotina</taxon>
        <taxon>Dothideomycetes</taxon>
        <taxon>Pleosporomycetidae</taxon>
        <taxon>Pleosporales</taxon>
        <taxon>Amniculicolaceae</taxon>
        <taxon>Amniculicola</taxon>
    </lineage>
</organism>
<evidence type="ECO:0000313" key="2">
    <source>
        <dbReference type="EMBL" id="KAF2004884.1"/>
    </source>
</evidence>
<reference evidence="2" key="1">
    <citation type="journal article" date="2020" name="Stud. Mycol.">
        <title>101 Dothideomycetes genomes: a test case for predicting lifestyles and emergence of pathogens.</title>
        <authorList>
            <person name="Haridas S."/>
            <person name="Albert R."/>
            <person name="Binder M."/>
            <person name="Bloem J."/>
            <person name="Labutti K."/>
            <person name="Salamov A."/>
            <person name="Andreopoulos B."/>
            <person name="Baker S."/>
            <person name="Barry K."/>
            <person name="Bills G."/>
            <person name="Bluhm B."/>
            <person name="Cannon C."/>
            <person name="Castanera R."/>
            <person name="Culley D."/>
            <person name="Daum C."/>
            <person name="Ezra D."/>
            <person name="Gonzalez J."/>
            <person name="Henrissat B."/>
            <person name="Kuo A."/>
            <person name="Liang C."/>
            <person name="Lipzen A."/>
            <person name="Lutzoni F."/>
            <person name="Magnuson J."/>
            <person name="Mondo S."/>
            <person name="Nolan M."/>
            <person name="Ohm R."/>
            <person name="Pangilinan J."/>
            <person name="Park H.-J."/>
            <person name="Ramirez L."/>
            <person name="Alfaro M."/>
            <person name="Sun H."/>
            <person name="Tritt A."/>
            <person name="Yoshinaga Y."/>
            <person name="Zwiers L.-H."/>
            <person name="Turgeon B."/>
            <person name="Goodwin S."/>
            <person name="Spatafora J."/>
            <person name="Crous P."/>
            <person name="Grigoriev I."/>
        </authorList>
    </citation>
    <scope>NUCLEOTIDE SEQUENCE</scope>
    <source>
        <strain evidence="2">CBS 123094</strain>
    </source>
</reference>
<keyword evidence="3" id="KW-1185">Reference proteome</keyword>
<dbReference type="Proteomes" id="UP000799779">
    <property type="component" value="Unassembled WGS sequence"/>
</dbReference>
<dbReference type="EMBL" id="ML977565">
    <property type="protein sequence ID" value="KAF2004884.1"/>
    <property type="molecule type" value="Genomic_DNA"/>
</dbReference>
<protein>
    <submittedName>
        <fullName evidence="2">Uncharacterized protein</fullName>
    </submittedName>
</protein>
<dbReference type="AlphaFoldDB" id="A0A6A5WV89"/>
<dbReference type="OrthoDB" id="5015350at2759"/>
<feature type="region of interest" description="Disordered" evidence="1">
    <location>
        <begin position="273"/>
        <end position="304"/>
    </location>
</feature>
<accession>A0A6A5WV89</accession>